<accession>A0A818I5L3</accession>
<dbReference type="Gene3D" id="3.40.50.150">
    <property type="entry name" value="Vaccinia Virus protein VP39"/>
    <property type="match status" value="1"/>
</dbReference>
<dbReference type="Pfam" id="PF13649">
    <property type="entry name" value="Methyltransf_25"/>
    <property type="match status" value="1"/>
</dbReference>
<protein>
    <recommendedName>
        <fullName evidence="1">Methyltransferase domain-containing protein</fullName>
    </recommendedName>
</protein>
<feature type="domain" description="Methyltransferase" evidence="1">
    <location>
        <begin position="58"/>
        <end position="148"/>
    </location>
</feature>
<dbReference type="AlphaFoldDB" id="A0A818I5L3"/>
<comment type="caution">
    <text evidence="2">The sequence shown here is derived from an EMBL/GenBank/DDBJ whole genome shotgun (WGS) entry which is preliminary data.</text>
</comment>
<dbReference type="SUPFAM" id="SSF53335">
    <property type="entry name" value="S-adenosyl-L-methionine-dependent methyltransferases"/>
    <property type="match status" value="1"/>
</dbReference>
<sequence length="275" mass="32058">MSNDQDENAPNISEHFSNIASDYHAATLFHSSSSSHEQWLKKLVFDALDLKRDHILADVGCGSGDDCLWLLNKMNNDIKTIGCDPSLGMIEIFNHQIRKQNLTSIVQALCMDAVTFSQQKQWSAYNRLLMKQCVHLMSSNERLLAFRGFHEQFNCNDNKLVIVTRPGKDIFPFDKRTTEIYISQSPHIDNYVKELELCGFTNIQCDTYEYTFDDSVTLDDWINFIQKRLWSIFSPEKINEEQMIDLISYLKETYKHEKFQLKDKILVLHCTTKNH</sequence>
<dbReference type="Proteomes" id="UP000663865">
    <property type="component" value="Unassembled WGS sequence"/>
</dbReference>
<dbReference type="InterPro" id="IPR029063">
    <property type="entry name" value="SAM-dependent_MTases_sf"/>
</dbReference>
<proteinExistence type="predicted"/>
<dbReference type="InterPro" id="IPR041698">
    <property type="entry name" value="Methyltransf_25"/>
</dbReference>
<evidence type="ECO:0000313" key="3">
    <source>
        <dbReference type="EMBL" id="CAF4648213.1"/>
    </source>
</evidence>
<dbReference type="Proteomes" id="UP000663838">
    <property type="component" value="Unassembled WGS sequence"/>
</dbReference>
<reference evidence="2" key="1">
    <citation type="submission" date="2021-02" db="EMBL/GenBank/DDBJ databases">
        <authorList>
            <person name="Nowell W R."/>
        </authorList>
    </citation>
    <scope>NUCLEOTIDE SEQUENCE</scope>
</reference>
<dbReference type="EMBL" id="CAJNYV010002948">
    <property type="protein sequence ID" value="CAF3516756.1"/>
    <property type="molecule type" value="Genomic_DNA"/>
</dbReference>
<dbReference type="EMBL" id="CAJOBS010000828">
    <property type="protein sequence ID" value="CAF4648213.1"/>
    <property type="molecule type" value="Genomic_DNA"/>
</dbReference>
<evidence type="ECO:0000259" key="1">
    <source>
        <dbReference type="Pfam" id="PF13649"/>
    </source>
</evidence>
<evidence type="ECO:0000313" key="4">
    <source>
        <dbReference type="Proteomes" id="UP000663865"/>
    </source>
</evidence>
<name>A0A818I5L3_9BILA</name>
<evidence type="ECO:0000313" key="2">
    <source>
        <dbReference type="EMBL" id="CAF3516756.1"/>
    </source>
</evidence>
<gene>
    <name evidence="2" type="ORF">KIK155_LOCUS16687</name>
    <name evidence="3" type="ORF">TOA249_LOCUS13791</name>
</gene>
<organism evidence="2 4">
    <name type="scientific">Rotaria socialis</name>
    <dbReference type="NCBI Taxonomy" id="392032"/>
    <lineage>
        <taxon>Eukaryota</taxon>
        <taxon>Metazoa</taxon>
        <taxon>Spiralia</taxon>
        <taxon>Gnathifera</taxon>
        <taxon>Rotifera</taxon>
        <taxon>Eurotatoria</taxon>
        <taxon>Bdelloidea</taxon>
        <taxon>Philodinida</taxon>
        <taxon>Philodinidae</taxon>
        <taxon>Rotaria</taxon>
    </lineage>
</organism>